<evidence type="ECO:0000313" key="3">
    <source>
        <dbReference type="EMBL" id="GFG34452.1"/>
    </source>
</evidence>
<organism evidence="3 4">
    <name type="scientific">Coptotermes formosanus</name>
    <name type="common">Formosan subterranean termite</name>
    <dbReference type="NCBI Taxonomy" id="36987"/>
    <lineage>
        <taxon>Eukaryota</taxon>
        <taxon>Metazoa</taxon>
        <taxon>Ecdysozoa</taxon>
        <taxon>Arthropoda</taxon>
        <taxon>Hexapoda</taxon>
        <taxon>Insecta</taxon>
        <taxon>Pterygota</taxon>
        <taxon>Neoptera</taxon>
        <taxon>Polyneoptera</taxon>
        <taxon>Dictyoptera</taxon>
        <taxon>Blattodea</taxon>
        <taxon>Blattoidea</taxon>
        <taxon>Termitoidae</taxon>
        <taxon>Rhinotermitidae</taxon>
        <taxon>Coptotermes</taxon>
    </lineage>
</organism>
<feature type="region of interest" description="Disordered" evidence="2">
    <location>
        <begin position="123"/>
        <end position="226"/>
    </location>
</feature>
<feature type="compositionally biased region" description="Basic and acidic residues" evidence="2">
    <location>
        <begin position="1295"/>
        <end position="1313"/>
    </location>
</feature>
<proteinExistence type="predicted"/>
<dbReference type="InParanoid" id="A0A6L2PTE2"/>
<feature type="region of interest" description="Disordered" evidence="2">
    <location>
        <begin position="1260"/>
        <end position="1348"/>
    </location>
</feature>
<feature type="region of interest" description="Disordered" evidence="2">
    <location>
        <begin position="452"/>
        <end position="493"/>
    </location>
</feature>
<reference evidence="4" key="1">
    <citation type="submission" date="2020-01" db="EMBL/GenBank/DDBJ databases">
        <title>Draft genome sequence of the Termite Coptotermes fromosanus.</title>
        <authorList>
            <person name="Itakura S."/>
            <person name="Yosikawa Y."/>
            <person name="Umezawa K."/>
        </authorList>
    </citation>
    <scope>NUCLEOTIDE SEQUENCE [LARGE SCALE GENOMIC DNA]</scope>
</reference>
<keyword evidence="4" id="KW-1185">Reference proteome</keyword>
<protein>
    <submittedName>
        <fullName evidence="3">Uncharacterized protein</fullName>
    </submittedName>
</protein>
<dbReference type="OrthoDB" id="8196093at2759"/>
<feature type="region of interest" description="Disordered" evidence="2">
    <location>
        <begin position="1155"/>
        <end position="1179"/>
    </location>
</feature>
<feature type="region of interest" description="Disordered" evidence="2">
    <location>
        <begin position="508"/>
        <end position="528"/>
    </location>
</feature>
<feature type="compositionally biased region" description="Low complexity" evidence="2">
    <location>
        <begin position="1321"/>
        <end position="1346"/>
    </location>
</feature>
<feature type="region of interest" description="Disordered" evidence="2">
    <location>
        <begin position="1"/>
        <end position="25"/>
    </location>
</feature>
<evidence type="ECO:0000256" key="2">
    <source>
        <dbReference type="SAM" id="MobiDB-lite"/>
    </source>
</evidence>
<comment type="caution">
    <text evidence="3">The sequence shown here is derived from an EMBL/GenBank/DDBJ whole genome shotgun (WGS) entry which is preliminary data.</text>
</comment>
<feature type="compositionally biased region" description="Basic residues" evidence="2">
    <location>
        <begin position="200"/>
        <end position="226"/>
    </location>
</feature>
<name>A0A6L2PTE2_COPFO</name>
<feature type="compositionally biased region" description="Basic and acidic residues" evidence="2">
    <location>
        <begin position="463"/>
        <end position="474"/>
    </location>
</feature>
<feature type="compositionally biased region" description="Basic residues" evidence="2">
    <location>
        <begin position="155"/>
        <end position="168"/>
    </location>
</feature>
<feature type="coiled-coil region" evidence="1">
    <location>
        <begin position="1513"/>
        <end position="1596"/>
    </location>
</feature>
<gene>
    <name evidence="3" type="ORF">Cfor_05036</name>
</gene>
<sequence length="1860" mass="203528">MDKDEPEEGEIQDDDGLLEDVSSDEDTLPIYCSKTSETCDKYPVRGSVETGFVTRFSRVHKRRVRRACKRKSESFSSSAEGSKPRLNVKYREETNKTSNDYHVTLNPVVVDEHRRDDNFVNMTSEYKSIRPKQSDKDEDIVQEKENRHDCQKEAKVKRKCRRKRRHSGSKLDSDVTNQQVGPGQDGKKEDTFAKFGTKCKSSHSKKRHVSPKREKRRYSKKKEGRKCWSRRLSGTVQNGSCTGNGVEGNSLLKRLQPMMTGNVAARKEKTAVETVKGKDEEHVESQKLEHGLKDNLLPPADAVKSDNEKNRGISEAVDILKQAENHIFSQSSEDVVVLYDIKRPEPIVITIEDSDTEPQVSVDELEHNSGGNVNKEGEVKVIEGEASTTGTDEDEDLAQLRLLALQSNRRKVTSKPGAEDDEVMQLRLAALKSAVLKKCEVRKQRGVTLNSNKISTLNSPPLRDLESSGTREELGQETQKPEVSSVEALQSEPDETTTLVDMELSHTDDESSAQNEIITDPVSADTPLPGDSAGMFLPLMHEDYTTQKVPCNNEPLLAVHEYKPGNFKQNQKEQDAVSTWNTASTVYRSPELARYDLEGCQVSGIYGNNVQIPHVGYSNSELSFTPSSFPQQQLHNELYQSNISSDLGSGDQGGVCSDPVISPSDSSVSPAVSRSFVSSDLNCQTDTVLASRVEPQVVSASSSIPRIESDCLKTEFIASKIGVHISRASSVAAAEGPHLVTLRTETETRKTGSSVDTQFCIVDSTTVSCQNWDGNVKSQLSSRNSVPFENLSFAASVKTVGIAGGYSTVLSTPAESFSPCLNCQNQELRSEAGTLSESHGIFVPAGEIAEHKSDCNVEENSSELENIDLSNMIVLDEVGRCSSPEAKVEEVSNEQVTSKNEGTSQHHDQSSISMDEDEEILRAKVLTTLVRKPSTSAAYLVNEPSGTKDNQIPGPSEVSSMQHTKTSTTLRSVLCDPTLPSCNLDPVQRTPVSHGKEGRPSKLTGPFDKLKGSGEVTLTLPNKLEHSQQNLSNYNEGNVVTEKCWKKSVKIGFSGINTKQNSGHIKQLKEPAAAVIDDAQSTASELKTGVVHCKPVGNPIPRVVFRPRAPRPATLQVTVPADSVHGEEHRRKIAGSLVGSSASVVPSSPQRFVIHLGEDSDSPDEDGRTQQQPPQAPKRRCIITKNFLVPLQTRLPSCDSFVNCSSNVSSSLLPQLHHPVSDKQNAGSVSTQPAPNSRMTADFEKSVDIFLKQARKSLEATAKKAVTPNRCVGGKTNPVASSVTPLAVRHLPSSRQEEYHRLKKQIAELEEQRKRSRQQPRSKNMSSTKSASLPSSPGHSASASDSVKPPLKIVLSTTSADKREIMQSSVTSANLGNDASAKKVMQWHPAGHVQDLKDVKASDGQAASTVARGVAQAALNKGSSHSFLAGAVLAEATQSDTGTSHTSASLNPVPKKHQKRAIKETKNLASAVRKDEEPLIESQESSAVKDGLLNVCDVHKQSSYQCDCLSSEEINCEETLEQKEAKLAEIEHQLLSKRYEVVDDLTSMAALLHQIERERTAEEECLSELHRTQQALRRIEEQLVQQKELLLNMRNDISESHRRVAQGRAECISLSKNCLSLGISVKGRLYKVPAGGAELMNLKLQQVAVQTRRLSRKKEYLEDGDGSPSGSDVTAFTCLQIPGQDKAEVRTARFVVEGSKDTSVSYNVCASPTTALNAESETIPMPRTEHSDALVPKTDISQSECTSSSEMLEVNLVQQVSISSTPLSLSTENVTASKLDRCVPVSNDSETETKKDRDSVLAVTDIKQASMAVSEDLEMMVLGVDCSSKETVVEHVAEYRSPLEHFHSKRQGFDLEVGTM</sequence>
<feature type="compositionally biased region" description="Polar residues" evidence="2">
    <location>
        <begin position="1437"/>
        <end position="1450"/>
    </location>
</feature>
<feature type="region of interest" description="Disordered" evidence="2">
    <location>
        <begin position="1437"/>
        <end position="1459"/>
    </location>
</feature>
<feature type="compositionally biased region" description="Polar residues" evidence="2">
    <location>
        <begin position="893"/>
        <end position="903"/>
    </location>
</feature>
<feature type="region of interest" description="Disordered" evidence="2">
    <location>
        <begin position="884"/>
        <end position="916"/>
    </location>
</feature>
<feature type="compositionally biased region" description="Basic and acidic residues" evidence="2">
    <location>
        <begin position="132"/>
        <end position="154"/>
    </location>
</feature>
<dbReference type="EMBL" id="BLKM01000481">
    <property type="protein sequence ID" value="GFG34452.1"/>
    <property type="molecule type" value="Genomic_DNA"/>
</dbReference>
<dbReference type="Proteomes" id="UP000502823">
    <property type="component" value="Unassembled WGS sequence"/>
</dbReference>
<feature type="compositionally biased region" description="Polar residues" evidence="2">
    <location>
        <begin position="1222"/>
        <end position="1238"/>
    </location>
</feature>
<feature type="region of interest" description="Disordered" evidence="2">
    <location>
        <begin position="940"/>
        <end position="961"/>
    </location>
</feature>
<keyword evidence="1" id="KW-0175">Coiled coil</keyword>
<feature type="region of interest" description="Disordered" evidence="2">
    <location>
        <begin position="989"/>
        <end position="1012"/>
    </location>
</feature>
<evidence type="ECO:0000256" key="1">
    <source>
        <dbReference type="SAM" id="Coils"/>
    </source>
</evidence>
<feature type="region of interest" description="Disordered" evidence="2">
    <location>
        <begin position="1218"/>
        <end position="1238"/>
    </location>
</feature>
<evidence type="ECO:0000313" key="4">
    <source>
        <dbReference type="Proteomes" id="UP000502823"/>
    </source>
</evidence>
<accession>A0A6L2PTE2</accession>